<feature type="domain" description="EF-hand" evidence="7">
    <location>
        <begin position="174"/>
        <end position="209"/>
    </location>
</feature>
<dbReference type="InterPro" id="IPR011992">
    <property type="entry name" value="EF-hand-dom_pair"/>
</dbReference>
<evidence type="ECO:0000256" key="4">
    <source>
        <dbReference type="ARBA" id="ARBA00022737"/>
    </source>
</evidence>
<dbReference type="FunCoup" id="A0A067REI2">
    <property type="interactions" value="1168"/>
</dbReference>
<accession>A0A067REI2</accession>
<gene>
    <name evidence="8" type="ORF">L798_02872</name>
</gene>
<feature type="compositionally biased region" description="Gly residues" evidence="6">
    <location>
        <begin position="12"/>
        <end position="36"/>
    </location>
</feature>
<dbReference type="InterPro" id="IPR018247">
    <property type="entry name" value="EF_Hand_1_Ca_BS"/>
</dbReference>
<feature type="domain" description="EF-hand" evidence="7">
    <location>
        <begin position="107"/>
        <end position="142"/>
    </location>
</feature>
<organism evidence="8 9">
    <name type="scientific">Zootermopsis nevadensis</name>
    <name type="common">Dampwood termite</name>
    <dbReference type="NCBI Taxonomy" id="136037"/>
    <lineage>
        <taxon>Eukaryota</taxon>
        <taxon>Metazoa</taxon>
        <taxon>Ecdysozoa</taxon>
        <taxon>Arthropoda</taxon>
        <taxon>Hexapoda</taxon>
        <taxon>Insecta</taxon>
        <taxon>Pterygota</taxon>
        <taxon>Neoptera</taxon>
        <taxon>Polyneoptera</taxon>
        <taxon>Dictyoptera</taxon>
        <taxon>Blattodea</taxon>
        <taxon>Blattoidea</taxon>
        <taxon>Termitoidae</taxon>
        <taxon>Termopsidae</taxon>
        <taxon>Zootermopsis</taxon>
    </lineage>
</organism>
<dbReference type="AlphaFoldDB" id="A0A067REI2"/>
<name>A0A067REI2_ZOONE</name>
<dbReference type="SUPFAM" id="SSF47473">
    <property type="entry name" value="EF-hand"/>
    <property type="match status" value="1"/>
</dbReference>
<evidence type="ECO:0000313" key="9">
    <source>
        <dbReference type="Proteomes" id="UP000027135"/>
    </source>
</evidence>
<dbReference type="PANTHER" id="PTHR46212:SF3">
    <property type="entry name" value="GH27120P"/>
    <property type="match status" value="1"/>
</dbReference>
<dbReference type="GO" id="GO:0048306">
    <property type="term" value="F:calcium-dependent protein binding"/>
    <property type="evidence" value="ECO:0007669"/>
    <property type="project" value="UniProtKB-ARBA"/>
</dbReference>
<dbReference type="InterPro" id="IPR002048">
    <property type="entry name" value="EF_hand_dom"/>
</dbReference>
<feature type="compositionally biased region" description="Gly residues" evidence="6">
    <location>
        <begin position="46"/>
        <end position="56"/>
    </location>
</feature>
<keyword evidence="5" id="KW-0106">Calcium</keyword>
<dbReference type="PROSITE" id="PS50222">
    <property type="entry name" value="EF_HAND_2"/>
    <property type="match status" value="2"/>
</dbReference>
<dbReference type="CDD" id="cd16184">
    <property type="entry name" value="EFh_PEF_peflin"/>
    <property type="match status" value="1"/>
</dbReference>
<dbReference type="Gene3D" id="1.10.238.10">
    <property type="entry name" value="EF-hand"/>
    <property type="match status" value="1"/>
</dbReference>
<dbReference type="OMA" id="QQWRNMF"/>
<dbReference type="InterPro" id="IPR051426">
    <property type="entry name" value="Peflin/Sorcin_CaBP"/>
</dbReference>
<dbReference type="Pfam" id="PF13202">
    <property type="entry name" value="EF-hand_5"/>
    <property type="match status" value="1"/>
</dbReference>
<keyword evidence="4" id="KW-0677">Repeat</keyword>
<dbReference type="GO" id="GO:0005509">
    <property type="term" value="F:calcium ion binding"/>
    <property type="evidence" value="ECO:0007669"/>
    <property type="project" value="InterPro"/>
</dbReference>
<dbReference type="STRING" id="136037.A0A067REI2"/>
<dbReference type="SMART" id="SM00054">
    <property type="entry name" value="EFh"/>
    <property type="match status" value="3"/>
</dbReference>
<evidence type="ECO:0000313" key="8">
    <source>
        <dbReference type="EMBL" id="KDR22147.1"/>
    </source>
</evidence>
<dbReference type="eggNOG" id="KOG0037">
    <property type="taxonomic scope" value="Eukaryota"/>
</dbReference>
<dbReference type="GO" id="GO:0005737">
    <property type="term" value="C:cytoplasm"/>
    <property type="evidence" value="ECO:0007669"/>
    <property type="project" value="UniProtKB-SubCell"/>
</dbReference>
<dbReference type="EMBL" id="KK852520">
    <property type="protein sequence ID" value="KDR22147.1"/>
    <property type="molecule type" value="Genomic_DNA"/>
</dbReference>
<keyword evidence="9" id="KW-1185">Reference proteome</keyword>
<evidence type="ECO:0000256" key="3">
    <source>
        <dbReference type="ARBA" id="ARBA00022723"/>
    </source>
</evidence>
<keyword evidence="3" id="KW-0479">Metal-binding</keyword>
<proteinExistence type="predicted"/>
<dbReference type="Proteomes" id="UP000027135">
    <property type="component" value="Unassembled WGS sequence"/>
</dbReference>
<evidence type="ECO:0000256" key="1">
    <source>
        <dbReference type="ARBA" id="ARBA00004496"/>
    </source>
</evidence>
<evidence type="ECO:0000259" key="7">
    <source>
        <dbReference type="PROSITE" id="PS50222"/>
    </source>
</evidence>
<sequence>MSYPNLSYSGGSYPGGQPPTGGYHGAQQGGYPGSGYPGVQQPVSGYPGGSRPGSGYPGQPQQMGGYPGAQPQQMGGYPGGQPQQMGGYPGGQPQQMGGYAGAPVASGISPEVQQWFNAVDEDRSGRISAKELKSALINGQGKNFSDTACHLMIGMFDRDRSGTIDIHEFQLLYNYINQWLGTFRAYDRDGSGQIEEPELTQALHQMGFRFSPEFIKFLVTKSDLQNHKHMSVDQFIVVCVQIQRFTEAFRARDKDFKGIISINFEDFLGVALSCSV</sequence>
<dbReference type="Pfam" id="PF13499">
    <property type="entry name" value="EF-hand_7"/>
    <property type="match status" value="1"/>
</dbReference>
<protein>
    <submittedName>
        <fullName evidence="8">Peflin</fullName>
    </submittedName>
</protein>
<feature type="compositionally biased region" description="Low complexity" evidence="6">
    <location>
        <begin position="57"/>
        <end position="87"/>
    </location>
</feature>
<evidence type="ECO:0000256" key="5">
    <source>
        <dbReference type="ARBA" id="ARBA00022837"/>
    </source>
</evidence>
<comment type="subcellular location">
    <subcellularLocation>
        <location evidence="1">Cytoplasm</location>
    </subcellularLocation>
</comment>
<evidence type="ECO:0000256" key="6">
    <source>
        <dbReference type="SAM" id="MobiDB-lite"/>
    </source>
</evidence>
<dbReference type="PROSITE" id="PS00018">
    <property type="entry name" value="EF_HAND_1"/>
    <property type="match status" value="2"/>
</dbReference>
<feature type="region of interest" description="Disordered" evidence="6">
    <location>
        <begin position="1"/>
        <end position="87"/>
    </location>
</feature>
<dbReference type="OrthoDB" id="10248537at2759"/>
<dbReference type="InParanoid" id="A0A067REI2"/>
<feature type="compositionally biased region" description="Low complexity" evidence="6">
    <location>
        <begin position="1"/>
        <end position="11"/>
    </location>
</feature>
<keyword evidence="2" id="KW-0963">Cytoplasm</keyword>
<dbReference type="PANTHER" id="PTHR46212">
    <property type="entry name" value="PEFLIN"/>
    <property type="match status" value="1"/>
</dbReference>
<reference evidence="8 9" key="1">
    <citation type="journal article" date="2014" name="Nat. Commun.">
        <title>Molecular traces of alternative social organization in a termite genome.</title>
        <authorList>
            <person name="Terrapon N."/>
            <person name="Li C."/>
            <person name="Robertson H.M."/>
            <person name="Ji L."/>
            <person name="Meng X."/>
            <person name="Booth W."/>
            <person name="Chen Z."/>
            <person name="Childers C.P."/>
            <person name="Glastad K.M."/>
            <person name="Gokhale K."/>
            <person name="Gowin J."/>
            <person name="Gronenberg W."/>
            <person name="Hermansen R.A."/>
            <person name="Hu H."/>
            <person name="Hunt B.G."/>
            <person name="Huylmans A.K."/>
            <person name="Khalil S.M."/>
            <person name="Mitchell R.D."/>
            <person name="Munoz-Torres M.C."/>
            <person name="Mustard J.A."/>
            <person name="Pan H."/>
            <person name="Reese J.T."/>
            <person name="Scharf M.E."/>
            <person name="Sun F."/>
            <person name="Vogel H."/>
            <person name="Xiao J."/>
            <person name="Yang W."/>
            <person name="Yang Z."/>
            <person name="Yang Z."/>
            <person name="Zhou J."/>
            <person name="Zhu J."/>
            <person name="Brent C.S."/>
            <person name="Elsik C.G."/>
            <person name="Goodisman M.A."/>
            <person name="Liberles D.A."/>
            <person name="Roe R.M."/>
            <person name="Vargo E.L."/>
            <person name="Vilcinskas A."/>
            <person name="Wang J."/>
            <person name="Bornberg-Bauer E."/>
            <person name="Korb J."/>
            <person name="Zhang G."/>
            <person name="Liebig J."/>
        </authorList>
    </citation>
    <scope>NUCLEOTIDE SEQUENCE [LARGE SCALE GENOMIC DNA]</scope>
    <source>
        <tissue evidence="8">Whole organism</tissue>
    </source>
</reference>
<evidence type="ECO:0000256" key="2">
    <source>
        <dbReference type="ARBA" id="ARBA00022490"/>
    </source>
</evidence>